<dbReference type="OrthoDB" id="6021021at2759"/>
<keyword evidence="8 13" id="KW-0472">Membrane</keyword>
<comment type="similarity">
    <text evidence="12">Belongs to the amiloride-sensitive sodium channel (TC 1.A.6) family.</text>
</comment>
<keyword evidence="10 12" id="KW-0739">Sodium transport</keyword>
<evidence type="ECO:0000256" key="9">
    <source>
        <dbReference type="ARBA" id="ARBA00023157"/>
    </source>
</evidence>
<dbReference type="PANTHER" id="PTHR11690">
    <property type="entry name" value="AMILORIDE-SENSITIVE SODIUM CHANNEL-RELATED"/>
    <property type="match status" value="1"/>
</dbReference>
<evidence type="ECO:0000256" key="3">
    <source>
        <dbReference type="ARBA" id="ARBA00022461"/>
    </source>
</evidence>
<organism evidence="14 15">
    <name type="scientific">Phrynocephalus forsythii</name>
    <dbReference type="NCBI Taxonomy" id="171643"/>
    <lineage>
        <taxon>Eukaryota</taxon>
        <taxon>Metazoa</taxon>
        <taxon>Chordata</taxon>
        <taxon>Craniata</taxon>
        <taxon>Vertebrata</taxon>
        <taxon>Euteleostomi</taxon>
        <taxon>Lepidosauria</taxon>
        <taxon>Squamata</taxon>
        <taxon>Bifurcata</taxon>
        <taxon>Unidentata</taxon>
        <taxon>Episquamata</taxon>
        <taxon>Toxicofera</taxon>
        <taxon>Iguania</taxon>
        <taxon>Acrodonta</taxon>
        <taxon>Agamidae</taxon>
        <taxon>Agaminae</taxon>
        <taxon>Phrynocephalus</taxon>
    </lineage>
</organism>
<dbReference type="Gene3D" id="1.10.3590.10">
    <property type="entry name" value="acid-sensing ion channel 1 domain"/>
    <property type="match status" value="1"/>
</dbReference>
<name>A0A9Q1BAE3_9SAUR</name>
<dbReference type="Pfam" id="PF00858">
    <property type="entry name" value="ASC"/>
    <property type="match status" value="1"/>
</dbReference>
<evidence type="ECO:0000313" key="15">
    <source>
        <dbReference type="Proteomes" id="UP001142489"/>
    </source>
</evidence>
<dbReference type="Gene3D" id="1.10.287.770">
    <property type="entry name" value="YojJ-like"/>
    <property type="match status" value="1"/>
</dbReference>
<accession>A0A9Q1BAE3</accession>
<evidence type="ECO:0000256" key="6">
    <source>
        <dbReference type="ARBA" id="ARBA00023053"/>
    </source>
</evidence>
<keyword evidence="15" id="KW-1185">Reference proteome</keyword>
<feature type="transmembrane region" description="Helical" evidence="13">
    <location>
        <begin position="71"/>
        <end position="89"/>
    </location>
</feature>
<evidence type="ECO:0000256" key="2">
    <source>
        <dbReference type="ARBA" id="ARBA00022448"/>
    </source>
</evidence>
<dbReference type="InterPro" id="IPR001873">
    <property type="entry name" value="ENaC"/>
</dbReference>
<evidence type="ECO:0000256" key="5">
    <source>
        <dbReference type="ARBA" id="ARBA00022989"/>
    </source>
</evidence>
<gene>
    <name evidence="14" type="ORF">JRQ81_001969</name>
</gene>
<evidence type="ECO:0008006" key="16">
    <source>
        <dbReference type="Google" id="ProtNLM"/>
    </source>
</evidence>
<evidence type="ECO:0000256" key="1">
    <source>
        <dbReference type="ARBA" id="ARBA00004141"/>
    </source>
</evidence>
<keyword evidence="3 12" id="KW-0894">Sodium channel</keyword>
<comment type="subcellular location">
    <subcellularLocation>
        <location evidence="1">Membrane</location>
        <topology evidence="1">Multi-pass membrane protein</topology>
    </subcellularLocation>
</comment>
<dbReference type="GO" id="GO:0005886">
    <property type="term" value="C:plasma membrane"/>
    <property type="evidence" value="ECO:0007669"/>
    <property type="project" value="TreeGrafter"/>
</dbReference>
<keyword evidence="11 12" id="KW-0407">Ion channel</keyword>
<keyword evidence="5 13" id="KW-1133">Transmembrane helix</keyword>
<evidence type="ECO:0000256" key="4">
    <source>
        <dbReference type="ARBA" id="ARBA00022692"/>
    </source>
</evidence>
<evidence type="ECO:0000256" key="11">
    <source>
        <dbReference type="ARBA" id="ARBA00023303"/>
    </source>
</evidence>
<dbReference type="PRINTS" id="PR01078">
    <property type="entry name" value="AMINACHANNEL"/>
</dbReference>
<evidence type="ECO:0000313" key="14">
    <source>
        <dbReference type="EMBL" id="KAJ7346019.1"/>
    </source>
</evidence>
<evidence type="ECO:0000256" key="12">
    <source>
        <dbReference type="RuleBase" id="RU000679"/>
    </source>
</evidence>
<keyword evidence="2 12" id="KW-0813">Transport</keyword>
<evidence type="ECO:0000256" key="8">
    <source>
        <dbReference type="ARBA" id="ARBA00023136"/>
    </source>
</evidence>
<sequence length="243" mass="27609">MPGIAYPEEIPTWHSLSTLPPAVQQIEEILPMVHPPNGAPFVPSLEAFARRSTLHGIRHILHRGRYTFRSFLWTVAFLGCLGILIHVYAERVQLYFQYPHITSLEEENLQDMVFPAVTLCNLNLLRFSQLTGHDLYWAGEYLGFLDSYDRIASSQTADLEDVETLSQKLEQSKGQRNLPFDFQELHERAGHQMAEMLVECKFGNDSCNASDFEIVSPHLSACALTVGFEEKGWCLIEIVGKLE</sequence>
<dbReference type="PANTHER" id="PTHR11690:SF170">
    <property type="entry name" value="ACID-SENSING ION CHANNEL 1"/>
    <property type="match status" value="1"/>
</dbReference>
<keyword evidence="4 12" id="KW-0812">Transmembrane</keyword>
<reference evidence="14" key="1">
    <citation type="journal article" date="2023" name="DNA Res.">
        <title>Chromosome-level genome assembly of Phrynocephalus forsythii using third-generation DNA sequencing and Hi-C analysis.</title>
        <authorList>
            <person name="Qi Y."/>
            <person name="Zhao W."/>
            <person name="Zhao Y."/>
            <person name="Niu C."/>
            <person name="Cao S."/>
            <person name="Zhang Y."/>
        </authorList>
    </citation>
    <scope>NUCLEOTIDE SEQUENCE</scope>
    <source>
        <tissue evidence="14">Muscle</tissue>
    </source>
</reference>
<keyword evidence="9" id="KW-1015">Disulfide bond</keyword>
<dbReference type="GO" id="GO:0015280">
    <property type="term" value="F:ligand-gated sodium channel activity"/>
    <property type="evidence" value="ECO:0007669"/>
    <property type="project" value="TreeGrafter"/>
</dbReference>
<evidence type="ECO:0000256" key="7">
    <source>
        <dbReference type="ARBA" id="ARBA00023065"/>
    </source>
</evidence>
<keyword evidence="6" id="KW-0915">Sodium</keyword>
<comment type="caution">
    <text evidence="14">The sequence shown here is derived from an EMBL/GenBank/DDBJ whole genome shotgun (WGS) entry which is preliminary data.</text>
</comment>
<evidence type="ECO:0000256" key="13">
    <source>
        <dbReference type="SAM" id="Phobius"/>
    </source>
</evidence>
<evidence type="ECO:0000256" key="10">
    <source>
        <dbReference type="ARBA" id="ARBA00023201"/>
    </source>
</evidence>
<protein>
    <recommendedName>
        <fullName evidence="16">Acid-sensing ion channel 1-like</fullName>
    </recommendedName>
</protein>
<proteinExistence type="inferred from homology"/>
<dbReference type="Proteomes" id="UP001142489">
    <property type="component" value="Unassembled WGS sequence"/>
</dbReference>
<keyword evidence="7 12" id="KW-0406">Ion transport</keyword>
<dbReference type="AlphaFoldDB" id="A0A9Q1BAE3"/>
<dbReference type="EMBL" id="JAPFRF010000001">
    <property type="protein sequence ID" value="KAJ7346019.1"/>
    <property type="molecule type" value="Genomic_DNA"/>
</dbReference>